<proteinExistence type="predicted"/>
<comment type="caution">
    <text evidence="1">The sequence shown here is derived from an EMBL/GenBank/DDBJ whole genome shotgun (WGS) entry which is preliminary data.</text>
</comment>
<dbReference type="EMBL" id="WWCX01000001">
    <property type="protein sequence ID" value="MYM92567.1"/>
    <property type="molecule type" value="Genomic_DNA"/>
</dbReference>
<evidence type="ECO:0000313" key="2">
    <source>
        <dbReference type="Proteomes" id="UP000447355"/>
    </source>
</evidence>
<dbReference type="RefSeq" id="WP_161081828.1">
    <property type="nucleotide sequence ID" value="NZ_WWCX01000001.1"/>
</dbReference>
<name>A0A845GIH4_9BURK</name>
<protein>
    <submittedName>
        <fullName evidence="1">Uncharacterized protein</fullName>
    </submittedName>
</protein>
<reference evidence="1" key="1">
    <citation type="submission" date="2019-12" db="EMBL/GenBank/DDBJ databases">
        <title>Novel species isolated from a subtropical stream in China.</title>
        <authorList>
            <person name="Lu H."/>
        </authorList>
    </citation>
    <scope>NUCLEOTIDE SEQUENCE [LARGE SCALE GENOMIC DNA]</scope>
    <source>
        <strain evidence="1">FT81W</strain>
    </source>
</reference>
<evidence type="ECO:0000313" key="1">
    <source>
        <dbReference type="EMBL" id="MYM92567.1"/>
    </source>
</evidence>
<accession>A0A845GIH4</accession>
<organism evidence="1 2">
    <name type="scientific">Duganella vulcania</name>
    <dbReference type="NCBI Taxonomy" id="2692166"/>
    <lineage>
        <taxon>Bacteria</taxon>
        <taxon>Pseudomonadati</taxon>
        <taxon>Pseudomonadota</taxon>
        <taxon>Betaproteobacteria</taxon>
        <taxon>Burkholderiales</taxon>
        <taxon>Oxalobacteraceae</taxon>
        <taxon>Telluria group</taxon>
        <taxon>Duganella</taxon>
    </lineage>
</organism>
<dbReference type="Proteomes" id="UP000447355">
    <property type="component" value="Unassembled WGS sequence"/>
</dbReference>
<gene>
    <name evidence="1" type="ORF">GTP90_01685</name>
</gene>
<dbReference type="AlphaFoldDB" id="A0A845GIH4"/>
<sequence>MEKLNNGQYRTCPTPGPETAVRIVTIKNGRVYLDGAKFDFMVSDFFSVNKLLGPAA</sequence>